<feature type="region of interest" description="Disordered" evidence="2">
    <location>
        <begin position="528"/>
        <end position="571"/>
    </location>
</feature>
<dbReference type="EMBL" id="JQ805139">
    <property type="protein sequence ID" value="AFK83854.1"/>
    <property type="molecule type" value="Genomic_DNA"/>
</dbReference>
<reference evidence="3 4" key="1">
    <citation type="journal article" date="2012" name="J. Virol.">
        <title>A Novel Bat Herpesvirus Encodes Homologues of Major Histocompatibility Complex Classes I and II, C-Type Lectin, and a Unique Family of Immune-Related Genes.</title>
        <authorList>
            <person name="Zhang H."/>
            <person name="Todd S."/>
            <person name="Tachedjian M."/>
            <person name="Barr J.A."/>
            <person name="Luo M."/>
            <person name="Yu M."/>
            <person name="Marsh G.A."/>
            <person name="Crameri G."/>
            <person name="Wang L.F."/>
        </authorList>
    </citation>
    <scope>NUCLEOTIDE SEQUENCE [LARGE SCALE GENOMIC DNA]</scope>
    <source>
        <strain evidence="3">B7D8</strain>
    </source>
</reference>
<organism evidence="3 4">
    <name type="scientific">miniopterid betaherpesvirus 1</name>
    <dbReference type="NCBI Taxonomy" id="3070189"/>
    <lineage>
        <taxon>Viruses</taxon>
        <taxon>Duplodnaviria</taxon>
        <taxon>Heunggongvirae</taxon>
        <taxon>Peploviricota</taxon>
        <taxon>Herviviricetes</taxon>
        <taxon>Herpesvirales</taxon>
        <taxon>Orthoherpesviridae</taxon>
        <taxon>Betaherpesvirinae</taxon>
        <taxon>Quwivirus</taxon>
        <taxon>Quwivirus miniopteridbeta1</taxon>
    </lineage>
</organism>
<evidence type="ECO:0000256" key="1">
    <source>
        <dbReference type="ARBA" id="ARBA00004340"/>
    </source>
</evidence>
<evidence type="ECO:0000313" key="4">
    <source>
        <dbReference type="Proteomes" id="UP000103899"/>
    </source>
</evidence>
<dbReference type="Proteomes" id="UP000103899">
    <property type="component" value="Segment"/>
</dbReference>
<name>I3VQ10_9BETA</name>
<protein>
    <submittedName>
        <fullName evidence="3">B35</fullName>
    </submittedName>
</protein>
<dbReference type="KEGG" id="vg:80534742"/>
<evidence type="ECO:0000256" key="2">
    <source>
        <dbReference type="SAM" id="MobiDB-lite"/>
    </source>
</evidence>
<dbReference type="RefSeq" id="YP_010797039.1">
    <property type="nucleotide sequence ID" value="NC_076129.1"/>
</dbReference>
<dbReference type="InterPro" id="IPR006731">
    <property type="entry name" value="Herpes_pp85"/>
</dbReference>
<proteinExistence type="predicted"/>
<keyword evidence="4" id="KW-1185">Reference proteome</keyword>
<accession>I3VQ10</accession>
<dbReference type="GeneID" id="80534742"/>
<evidence type="ECO:0000313" key="3">
    <source>
        <dbReference type="EMBL" id="AFK83854.1"/>
    </source>
</evidence>
<dbReference type="GO" id="GO:0043657">
    <property type="term" value="C:host cell"/>
    <property type="evidence" value="ECO:0007669"/>
    <property type="project" value="UniProtKB-SubCell"/>
</dbReference>
<comment type="subcellular location">
    <subcellularLocation>
        <location evidence="1">Host cell</location>
    </subcellularLocation>
</comment>
<feature type="compositionally biased region" description="Polar residues" evidence="2">
    <location>
        <begin position="544"/>
        <end position="571"/>
    </location>
</feature>
<sequence>MALLTSGGDYVAHDHRPRGADEFPGLPVNQNLNFIPGLFHEDDISYIRDDILTTSSSDFIGILNAGLPMPAYALEALIHFQVKTEHVRCRQVMEAAVKIAVIANYYYTGHTVLTHYIANLTGALSGVNGERLDTAVRRLLSATRSTADPSELIENLAEVEILDGEYKKHLSAMYEIATGLNIKPTAEARSLYHMLTFYNHLYMPPLYTTAEAVRTYAENIRSLTRREATVPKLLTTLKKTKDPEETLNDVLFCLSINNAITKQRQELILVKKWFLAQLSELCSRFYVIYTQIPESREAFTRLARLAVQLTQHGIPDSENNFGLAPVLKAIFDYVRLVSRSGVYALPQFVQFCVFDVGARLHDAADESDDMSSDGEIDLEEDPTAAFTDAKYLLKNPYGQTGLFKCPQNLVRYLGPEAIINGPMEHTKIRSLEDNTLEFDVFSVDVYQQLMLEGAARQLGMLPTQLAQYVNRTTSEMDVVEDTLPGMQRNLFADVAIRPITPPHRRERDRTARRKRLQNATVSVVGINPHTRHRRRERIVAPPRAQSTRTNDTYGTDDITGSLQRTSIQPRE</sequence>
<dbReference type="Pfam" id="PF04637">
    <property type="entry name" value="Herpes_pp85"/>
    <property type="match status" value="1"/>
</dbReference>